<dbReference type="SUPFAM" id="SSF53850">
    <property type="entry name" value="Periplasmic binding protein-like II"/>
    <property type="match status" value="1"/>
</dbReference>
<name>A0A1I0ULQ3_9GAMM</name>
<dbReference type="AlphaFoldDB" id="A0A1I0ULQ3"/>
<evidence type="ECO:0000313" key="6">
    <source>
        <dbReference type="Proteomes" id="UP000515591"/>
    </source>
</evidence>
<dbReference type="Pfam" id="PF00126">
    <property type="entry name" value="HTH_1"/>
    <property type="match status" value="1"/>
</dbReference>
<proteinExistence type="inferred from homology"/>
<keyword evidence="2" id="KW-0805">Transcription regulation</keyword>
<dbReference type="InterPro" id="IPR000847">
    <property type="entry name" value="LysR_HTH_N"/>
</dbReference>
<dbReference type="PROSITE" id="PS50931">
    <property type="entry name" value="HTH_LYSR"/>
    <property type="match status" value="1"/>
</dbReference>
<comment type="similarity">
    <text evidence="1">Belongs to the LysR transcriptional regulatory family.</text>
</comment>
<dbReference type="Proteomes" id="UP000515591">
    <property type="component" value="Chromosome"/>
</dbReference>
<dbReference type="STRING" id="319939.SAMN05216263_11661"/>
<dbReference type="GO" id="GO:0003700">
    <property type="term" value="F:DNA-binding transcription factor activity"/>
    <property type="evidence" value="ECO:0007669"/>
    <property type="project" value="InterPro"/>
</dbReference>
<dbReference type="GO" id="GO:0003677">
    <property type="term" value="F:DNA binding"/>
    <property type="evidence" value="ECO:0007669"/>
    <property type="project" value="UniProtKB-KW"/>
</dbReference>
<dbReference type="SUPFAM" id="SSF46785">
    <property type="entry name" value="Winged helix' DNA-binding domain"/>
    <property type="match status" value="1"/>
</dbReference>
<evidence type="ECO:0000256" key="3">
    <source>
        <dbReference type="ARBA" id="ARBA00023125"/>
    </source>
</evidence>
<dbReference type="PANTHER" id="PTHR30118">
    <property type="entry name" value="HTH-TYPE TRANSCRIPTIONAL REGULATOR LEUO-RELATED"/>
    <property type="match status" value="1"/>
</dbReference>
<keyword evidence="4" id="KW-0804">Transcription</keyword>
<sequence length="317" mass="33684">MNGDSLLIDMKRMNIEQADLNLLKVFEALHEEGSASRASVRLGLTQSAVSAALGRLRLLYGDALFQRTGRGLAPTLLADQLKPVISEALDRVRQSLDLVAPEGGDFSGRSVTVGLSDDFEIALAPRLLAQVARRAPQLRLIFRQTHSQIVNAALMERQVDLAITSGGITSQGLSRALLGEGGYACVVDPEGFGDAGALDLERFVASPHLLISSGGFIGIVDEALAALGRSRRVLASTTHFAALPYLLKGTPALATVPAHAAEAVARVSGLRVLACPLALRRYPIELGWRPRALEDRAVALVREAIEACFPLTPSQGA</sequence>
<dbReference type="Gene3D" id="3.40.190.10">
    <property type="entry name" value="Periplasmic binding protein-like II"/>
    <property type="match status" value="2"/>
</dbReference>
<dbReference type="Gene3D" id="1.10.10.10">
    <property type="entry name" value="Winged helix-like DNA-binding domain superfamily/Winged helix DNA-binding domain"/>
    <property type="match status" value="1"/>
</dbReference>
<dbReference type="InterPro" id="IPR036388">
    <property type="entry name" value="WH-like_DNA-bd_sf"/>
</dbReference>
<dbReference type="InterPro" id="IPR005119">
    <property type="entry name" value="LysR_subst-bd"/>
</dbReference>
<dbReference type="Pfam" id="PF03466">
    <property type="entry name" value="LysR_substrate"/>
    <property type="match status" value="1"/>
</dbReference>
<accession>A0A1I0ULQ3</accession>
<keyword evidence="3" id="KW-0238">DNA-binding</keyword>
<dbReference type="EMBL" id="AP022213">
    <property type="protein sequence ID" value="BBT17084.1"/>
    <property type="molecule type" value="Genomic_DNA"/>
</dbReference>
<protein>
    <submittedName>
        <fullName evidence="5">Transcriptional regulator</fullName>
    </submittedName>
</protein>
<evidence type="ECO:0000256" key="4">
    <source>
        <dbReference type="ARBA" id="ARBA00023163"/>
    </source>
</evidence>
<reference evidence="5 6" key="1">
    <citation type="submission" date="2019-12" db="EMBL/GenBank/DDBJ databases">
        <title>complete genome sequences of Pseudomonas otitidis str. WP8-S17-CRE-03 isolated from wastewater treatment plant effluent.</title>
        <authorList>
            <person name="Sekizuka T."/>
            <person name="Itokawa K."/>
            <person name="Yatsu K."/>
            <person name="Inamine Y."/>
            <person name="Kuroda M."/>
        </authorList>
    </citation>
    <scope>NUCLEOTIDE SEQUENCE [LARGE SCALE GENOMIC DNA]</scope>
    <source>
        <strain evidence="5 6">WP8-S17-CRE-03</strain>
    </source>
</reference>
<evidence type="ECO:0000313" key="5">
    <source>
        <dbReference type="EMBL" id="BBT17084.1"/>
    </source>
</evidence>
<organism evidence="5 6">
    <name type="scientific">Metapseudomonas otitidis</name>
    <dbReference type="NCBI Taxonomy" id="319939"/>
    <lineage>
        <taxon>Bacteria</taxon>
        <taxon>Pseudomonadati</taxon>
        <taxon>Pseudomonadota</taxon>
        <taxon>Gammaproteobacteria</taxon>
        <taxon>Pseudomonadales</taxon>
        <taxon>Pseudomonadaceae</taxon>
        <taxon>Metapseudomonas</taxon>
    </lineage>
</organism>
<dbReference type="InterPro" id="IPR050389">
    <property type="entry name" value="LysR-type_TF"/>
</dbReference>
<dbReference type="InterPro" id="IPR036390">
    <property type="entry name" value="WH_DNA-bd_sf"/>
</dbReference>
<dbReference type="PANTHER" id="PTHR30118:SF15">
    <property type="entry name" value="TRANSCRIPTIONAL REGULATORY PROTEIN"/>
    <property type="match status" value="1"/>
</dbReference>
<evidence type="ECO:0000256" key="2">
    <source>
        <dbReference type="ARBA" id="ARBA00023015"/>
    </source>
</evidence>
<dbReference type="CDD" id="cd08464">
    <property type="entry name" value="PBP2_DntR_like_2"/>
    <property type="match status" value="1"/>
</dbReference>
<gene>
    <name evidence="5" type="ORF">WP8S17C03_31330</name>
</gene>
<evidence type="ECO:0000256" key="1">
    <source>
        <dbReference type="ARBA" id="ARBA00009437"/>
    </source>
</evidence>